<keyword evidence="5 6" id="KW-0472">Membrane</keyword>
<accession>A0ABV2JB36</accession>
<sequence length="650" mass="74667">MKTKLALGLSKKNKLMTTWIFLSMILITILMSVAFIWFRETSDPNNGVIFSIFNGKANNILLNDVLNGADLQLKLIIFFSFFLLKAIISFSIKQERDDWALLKLNGINSFEIVIILYIRFLVIGFAALVLGLFFSVYLINKYVYYFYYFIAKPILPYIEYINIKLTPYSILLTALTLIVMILICTSISIFKILSLKPVVLFNMNRNSGQKINVKMIFVRLIIGILLLIAFLYFTFIKPTETGTIVDIQLVGLIAVLFVLTISPIFIPLIAYFISLPLNLFNEGMRLYCKGQLIKNSKKNLSLAIPIFIGILVPCIFTLFSETSVVRMNMEYREQNKKMGDNVYAVISEDQDMSAKVIEDLRDIEGTNKLVITNPLAYYDAIDKNGFVGVNFINQESLMINLDLIEGDINKISGNNIGASNDYNLNDTINITYYDGEQKEYKIVAVFESVPYLLLPKIYLDYSTNKYKHGLDKMNEKLFLMNDTMNKNDLQYKINKLSDNLKICSGDEDINMRLKKFSLHEFDTIVFMLMPCLLLATIVIIQNIIELVKSKQQEFSTLFRMGFSRTEMIIETMLESLIVLISADVMIFGILFTMLIKFKKEFSLNEISIAADLPYRLFLYINTIFIILVVVISFVSAIYYTNENKLRNNII</sequence>
<evidence type="ECO:0000256" key="6">
    <source>
        <dbReference type="SAM" id="Phobius"/>
    </source>
</evidence>
<organism evidence="8 9">
    <name type="scientific">Peptoniphilus olsenii</name>
    <dbReference type="NCBI Taxonomy" id="411570"/>
    <lineage>
        <taxon>Bacteria</taxon>
        <taxon>Bacillati</taxon>
        <taxon>Bacillota</taxon>
        <taxon>Tissierellia</taxon>
        <taxon>Tissierellales</taxon>
        <taxon>Peptoniphilaceae</taxon>
        <taxon>Peptoniphilus</taxon>
    </lineage>
</organism>
<feature type="transmembrane region" description="Helical" evidence="6">
    <location>
        <begin position="521"/>
        <end position="544"/>
    </location>
</feature>
<feature type="domain" description="ABC3 transporter permease C-terminal" evidence="7">
    <location>
        <begin position="75"/>
        <end position="197"/>
    </location>
</feature>
<feature type="transmembrane region" description="Helical" evidence="6">
    <location>
        <begin position="20"/>
        <end position="38"/>
    </location>
</feature>
<gene>
    <name evidence="8" type="ORF">ABID14_001663</name>
</gene>
<feature type="transmembrane region" description="Helical" evidence="6">
    <location>
        <begin position="576"/>
        <end position="595"/>
    </location>
</feature>
<evidence type="ECO:0000313" key="8">
    <source>
        <dbReference type="EMBL" id="MET3618028.1"/>
    </source>
</evidence>
<feature type="transmembrane region" description="Helical" evidence="6">
    <location>
        <begin position="71"/>
        <end position="92"/>
    </location>
</feature>
<proteinExistence type="predicted"/>
<evidence type="ECO:0000256" key="3">
    <source>
        <dbReference type="ARBA" id="ARBA00022692"/>
    </source>
</evidence>
<feature type="transmembrane region" description="Helical" evidence="6">
    <location>
        <begin position="170"/>
        <end position="193"/>
    </location>
</feature>
<keyword evidence="3 6" id="KW-0812">Transmembrane</keyword>
<feature type="transmembrane region" description="Helical" evidence="6">
    <location>
        <begin position="300"/>
        <end position="319"/>
    </location>
</feature>
<evidence type="ECO:0000256" key="4">
    <source>
        <dbReference type="ARBA" id="ARBA00022989"/>
    </source>
</evidence>
<protein>
    <submittedName>
        <fullName evidence="8">ABC-type lipoprotein release transport system permease subunit</fullName>
    </submittedName>
</protein>
<feature type="transmembrane region" description="Helical" evidence="6">
    <location>
        <begin position="213"/>
        <end position="235"/>
    </location>
</feature>
<reference evidence="8 9" key="1">
    <citation type="submission" date="2024-06" db="EMBL/GenBank/DDBJ databases">
        <title>Genomic Encyclopedia of Type Strains, Phase IV (KMG-IV): sequencing the most valuable type-strain genomes for metagenomic binning, comparative biology and taxonomic classification.</title>
        <authorList>
            <person name="Goeker M."/>
        </authorList>
    </citation>
    <scope>NUCLEOTIDE SEQUENCE [LARGE SCALE GENOMIC DNA]</scope>
    <source>
        <strain evidence="8 9">DSM 21460</strain>
    </source>
</reference>
<comment type="subcellular location">
    <subcellularLocation>
        <location evidence="1">Cell membrane</location>
        <topology evidence="1">Multi-pass membrane protein</topology>
    </subcellularLocation>
</comment>
<keyword evidence="4 6" id="KW-1133">Transmembrane helix</keyword>
<dbReference type="RefSeq" id="WP_354368988.1">
    <property type="nucleotide sequence ID" value="NZ_JBEPMA010000013.1"/>
</dbReference>
<dbReference type="Proteomes" id="UP001549162">
    <property type="component" value="Unassembled WGS sequence"/>
</dbReference>
<evidence type="ECO:0000313" key="9">
    <source>
        <dbReference type="Proteomes" id="UP001549162"/>
    </source>
</evidence>
<dbReference type="Pfam" id="PF02687">
    <property type="entry name" value="FtsX"/>
    <property type="match status" value="2"/>
</dbReference>
<keyword evidence="8" id="KW-0449">Lipoprotein</keyword>
<dbReference type="EMBL" id="JBEPMA010000013">
    <property type="protein sequence ID" value="MET3618028.1"/>
    <property type="molecule type" value="Genomic_DNA"/>
</dbReference>
<dbReference type="InterPro" id="IPR003838">
    <property type="entry name" value="ABC3_permease_C"/>
</dbReference>
<comment type="caution">
    <text evidence="8">The sequence shown here is derived from an EMBL/GenBank/DDBJ whole genome shotgun (WGS) entry which is preliminary data.</text>
</comment>
<feature type="transmembrane region" description="Helical" evidence="6">
    <location>
        <begin position="616"/>
        <end position="639"/>
    </location>
</feature>
<keyword evidence="9" id="KW-1185">Reference proteome</keyword>
<evidence type="ECO:0000259" key="7">
    <source>
        <dbReference type="Pfam" id="PF02687"/>
    </source>
</evidence>
<feature type="transmembrane region" description="Helical" evidence="6">
    <location>
        <begin position="145"/>
        <end position="163"/>
    </location>
</feature>
<evidence type="ECO:0000256" key="1">
    <source>
        <dbReference type="ARBA" id="ARBA00004651"/>
    </source>
</evidence>
<evidence type="ECO:0000256" key="2">
    <source>
        <dbReference type="ARBA" id="ARBA00022475"/>
    </source>
</evidence>
<keyword evidence="2" id="KW-1003">Cell membrane</keyword>
<feature type="transmembrane region" description="Helical" evidence="6">
    <location>
        <begin position="247"/>
        <end position="273"/>
    </location>
</feature>
<feature type="domain" description="ABC3 transporter permease C-terminal" evidence="7">
    <location>
        <begin position="531"/>
        <end position="643"/>
    </location>
</feature>
<feature type="transmembrane region" description="Helical" evidence="6">
    <location>
        <begin position="113"/>
        <end position="139"/>
    </location>
</feature>
<evidence type="ECO:0000256" key="5">
    <source>
        <dbReference type="ARBA" id="ARBA00023136"/>
    </source>
</evidence>
<name>A0ABV2JB36_9FIRM</name>